<name>A0A9N7ZA61_PLEPL</name>
<evidence type="ECO:0000256" key="1">
    <source>
        <dbReference type="SAM" id="MobiDB-lite"/>
    </source>
</evidence>
<protein>
    <submittedName>
        <fullName evidence="2">Uncharacterized protein</fullName>
    </submittedName>
</protein>
<feature type="compositionally biased region" description="Basic and acidic residues" evidence="1">
    <location>
        <begin position="1"/>
        <end position="42"/>
    </location>
</feature>
<sequence length="176" mass="19429">MVGKKEEKGALERRGDGGEERRDRNEGGGRGRSTEGEADARASDACAAAGHHSDHSTTSCSPGWKKVQTLKDEDSDDEPTVFSLPGVSPGESITLDEEIILDQIKDFEIEDNSTKPEVWQSEWHKKHMGAISSEKFDSLLKMFPEFHNSKSHMAAFVLIRGLMFNPGLFLCSPHLS</sequence>
<dbReference type="EMBL" id="CADEAL010004500">
    <property type="protein sequence ID" value="CAB1460933.1"/>
    <property type="molecule type" value="Genomic_DNA"/>
</dbReference>
<accession>A0A9N7ZA61</accession>
<evidence type="ECO:0000313" key="3">
    <source>
        <dbReference type="Proteomes" id="UP001153269"/>
    </source>
</evidence>
<keyword evidence="3" id="KW-1185">Reference proteome</keyword>
<proteinExistence type="predicted"/>
<dbReference type="Proteomes" id="UP001153269">
    <property type="component" value="Unassembled WGS sequence"/>
</dbReference>
<comment type="caution">
    <text evidence="2">The sequence shown here is derived from an EMBL/GenBank/DDBJ whole genome shotgun (WGS) entry which is preliminary data.</text>
</comment>
<dbReference type="AlphaFoldDB" id="A0A9N7ZA61"/>
<evidence type="ECO:0000313" key="2">
    <source>
        <dbReference type="EMBL" id="CAB1460933.1"/>
    </source>
</evidence>
<reference evidence="2" key="1">
    <citation type="submission" date="2020-03" db="EMBL/GenBank/DDBJ databases">
        <authorList>
            <person name="Weist P."/>
        </authorList>
    </citation>
    <scope>NUCLEOTIDE SEQUENCE</scope>
</reference>
<organism evidence="2 3">
    <name type="scientific">Pleuronectes platessa</name>
    <name type="common">European plaice</name>
    <dbReference type="NCBI Taxonomy" id="8262"/>
    <lineage>
        <taxon>Eukaryota</taxon>
        <taxon>Metazoa</taxon>
        <taxon>Chordata</taxon>
        <taxon>Craniata</taxon>
        <taxon>Vertebrata</taxon>
        <taxon>Euteleostomi</taxon>
        <taxon>Actinopterygii</taxon>
        <taxon>Neopterygii</taxon>
        <taxon>Teleostei</taxon>
        <taxon>Neoteleostei</taxon>
        <taxon>Acanthomorphata</taxon>
        <taxon>Carangaria</taxon>
        <taxon>Pleuronectiformes</taxon>
        <taxon>Pleuronectoidei</taxon>
        <taxon>Pleuronectidae</taxon>
        <taxon>Pleuronectes</taxon>
    </lineage>
</organism>
<feature type="region of interest" description="Disordered" evidence="1">
    <location>
        <begin position="1"/>
        <end position="90"/>
    </location>
</feature>
<gene>
    <name evidence="2" type="ORF">PLEPLA_LOCUS48807</name>
</gene>